<gene>
    <name evidence="2" type="ORF">Tci_639906</name>
</gene>
<reference evidence="2" key="1">
    <citation type="journal article" date="2019" name="Sci. Rep.">
        <title>Draft genome of Tanacetum cinerariifolium, the natural source of mosquito coil.</title>
        <authorList>
            <person name="Yamashiro T."/>
            <person name="Shiraishi A."/>
            <person name="Satake H."/>
            <person name="Nakayama K."/>
        </authorList>
    </citation>
    <scope>NUCLEOTIDE SEQUENCE</scope>
</reference>
<dbReference type="AlphaFoldDB" id="A0A699JZM1"/>
<name>A0A699JZM1_TANCI</name>
<protein>
    <recommendedName>
        <fullName evidence="3">Retrovirus-related Pol polyprotein from transposon TNT 1-94</fullName>
    </recommendedName>
</protein>
<comment type="caution">
    <text evidence="2">The sequence shown here is derived from an EMBL/GenBank/DDBJ whole genome shotgun (WGS) entry which is preliminary data.</text>
</comment>
<keyword evidence="1" id="KW-0472">Membrane</keyword>
<feature type="transmembrane region" description="Helical" evidence="1">
    <location>
        <begin position="88"/>
        <end position="110"/>
    </location>
</feature>
<evidence type="ECO:0000313" key="2">
    <source>
        <dbReference type="EMBL" id="GFA67934.1"/>
    </source>
</evidence>
<keyword evidence="1" id="KW-1133">Transmembrane helix</keyword>
<keyword evidence="1" id="KW-0812">Transmembrane</keyword>
<evidence type="ECO:0008006" key="3">
    <source>
        <dbReference type="Google" id="ProtNLM"/>
    </source>
</evidence>
<sequence length="131" mass="14577">TSSNPRNQATIQDGKVVIQNVQGRQNRGQGNNTRGVGAASYGELKIDKKLLMQARENGVALNEEKLLFIAGGQDNAVDEDVNEQPVGLLFVLILLIFQLLALELMLPWSLKKNTMCLMLFEHINVVNRIYV</sequence>
<feature type="non-terminal residue" evidence="2">
    <location>
        <position position="1"/>
    </location>
</feature>
<dbReference type="EMBL" id="BKCJ010467490">
    <property type="protein sequence ID" value="GFA67934.1"/>
    <property type="molecule type" value="Genomic_DNA"/>
</dbReference>
<proteinExistence type="predicted"/>
<evidence type="ECO:0000256" key="1">
    <source>
        <dbReference type="SAM" id="Phobius"/>
    </source>
</evidence>
<accession>A0A699JZM1</accession>
<organism evidence="2">
    <name type="scientific">Tanacetum cinerariifolium</name>
    <name type="common">Dalmatian daisy</name>
    <name type="synonym">Chrysanthemum cinerariifolium</name>
    <dbReference type="NCBI Taxonomy" id="118510"/>
    <lineage>
        <taxon>Eukaryota</taxon>
        <taxon>Viridiplantae</taxon>
        <taxon>Streptophyta</taxon>
        <taxon>Embryophyta</taxon>
        <taxon>Tracheophyta</taxon>
        <taxon>Spermatophyta</taxon>
        <taxon>Magnoliopsida</taxon>
        <taxon>eudicotyledons</taxon>
        <taxon>Gunneridae</taxon>
        <taxon>Pentapetalae</taxon>
        <taxon>asterids</taxon>
        <taxon>campanulids</taxon>
        <taxon>Asterales</taxon>
        <taxon>Asteraceae</taxon>
        <taxon>Asteroideae</taxon>
        <taxon>Anthemideae</taxon>
        <taxon>Anthemidinae</taxon>
        <taxon>Tanacetum</taxon>
    </lineage>
</organism>